<dbReference type="Gene3D" id="2.120.10.30">
    <property type="entry name" value="TolB, C-terminal domain"/>
    <property type="match status" value="1"/>
</dbReference>
<evidence type="ECO:0000313" key="2">
    <source>
        <dbReference type="EMBL" id="CAC5388646.1"/>
    </source>
</evidence>
<dbReference type="SUPFAM" id="SSF101898">
    <property type="entry name" value="NHL repeat"/>
    <property type="match status" value="1"/>
</dbReference>
<accession>A0A6J8BZ28</accession>
<evidence type="ECO:0000256" key="1">
    <source>
        <dbReference type="SAM" id="Coils"/>
    </source>
</evidence>
<dbReference type="InterPro" id="IPR011042">
    <property type="entry name" value="6-blade_b-propeller_TolB-like"/>
</dbReference>
<dbReference type="Proteomes" id="UP000507470">
    <property type="component" value="Unassembled WGS sequence"/>
</dbReference>
<dbReference type="OrthoDB" id="342730at2759"/>
<keyword evidence="1" id="KW-0175">Coiled coil</keyword>
<sequence length="401" mass="45620">MRKKVNSHLDKIEEKLLLELGSISRSCKSEYANILRRLKSAEEKLIKLMEQTLHIKQFSSDIQVFLGTYQGDKSLVSETKSIKDAIDTCKDYELRVDLNSQITKLSAEVQEFGQIKVSENSSQLHFRDHKIQQAQIGIPVPTSRNVSNIQLHLIKTFRISMKSRMLKMHVTCITGCIILPNGNLLMANNACKYLIEYSDTGEHIRDIPVSGSPCCIAVVDSNRIVVTYGTAKFLDIMNNITFRVEKKISFQKSARGVFQENGRLYVVSGCATIHILDLSGRHLETLEISNNATYLTTSRDRIFYYTNKVHCCLMNGEELWQFESKNIICPRDASADSNHNVYVVGFHSNNLTIIQHDGKDSKILLTESDGLESPRAVYYDDEKRTLLKCNQEGTFFLYKVV</sequence>
<gene>
    <name evidence="2" type="ORF">MCOR_23896</name>
</gene>
<evidence type="ECO:0000313" key="3">
    <source>
        <dbReference type="Proteomes" id="UP000507470"/>
    </source>
</evidence>
<protein>
    <recommendedName>
        <fullName evidence="4">TRIM2_3</fullName>
    </recommendedName>
</protein>
<keyword evidence="3" id="KW-1185">Reference proteome</keyword>
<evidence type="ECO:0008006" key="4">
    <source>
        <dbReference type="Google" id="ProtNLM"/>
    </source>
</evidence>
<dbReference type="AlphaFoldDB" id="A0A6J8BZ28"/>
<reference evidence="2 3" key="1">
    <citation type="submission" date="2020-06" db="EMBL/GenBank/DDBJ databases">
        <authorList>
            <person name="Li R."/>
            <person name="Bekaert M."/>
        </authorList>
    </citation>
    <scope>NUCLEOTIDE SEQUENCE [LARGE SCALE GENOMIC DNA]</scope>
    <source>
        <strain evidence="3">wild</strain>
    </source>
</reference>
<dbReference type="EMBL" id="CACVKT020004199">
    <property type="protein sequence ID" value="CAC5388646.1"/>
    <property type="molecule type" value="Genomic_DNA"/>
</dbReference>
<feature type="coiled-coil region" evidence="1">
    <location>
        <begin position="24"/>
        <end position="51"/>
    </location>
</feature>
<organism evidence="2 3">
    <name type="scientific">Mytilus coruscus</name>
    <name type="common">Sea mussel</name>
    <dbReference type="NCBI Taxonomy" id="42192"/>
    <lineage>
        <taxon>Eukaryota</taxon>
        <taxon>Metazoa</taxon>
        <taxon>Spiralia</taxon>
        <taxon>Lophotrochozoa</taxon>
        <taxon>Mollusca</taxon>
        <taxon>Bivalvia</taxon>
        <taxon>Autobranchia</taxon>
        <taxon>Pteriomorphia</taxon>
        <taxon>Mytilida</taxon>
        <taxon>Mytiloidea</taxon>
        <taxon>Mytilidae</taxon>
        <taxon>Mytilinae</taxon>
        <taxon>Mytilus</taxon>
    </lineage>
</organism>
<name>A0A6J8BZ28_MYTCO</name>
<proteinExistence type="predicted"/>